<dbReference type="PANTHER" id="PTHR43493:SF5">
    <property type="entry name" value="DNA GYRASE SUBUNIT A, CHLOROPLASTIC_MITOCHONDRIAL"/>
    <property type="match status" value="1"/>
</dbReference>
<keyword evidence="6 9" id="KW-0799">Topoisomerase</keyword>
<sequence length="823" mass="92673">MAEEIHSSIRDRDISTEMRDSFMDYAMSIIVSRALPDVRDGLKPVHRRILFAMSELGMSPDKPYKKSARIVGEVIGKYHPHGDSAVYESMVRMAQDFSMRYMLIDGHGNFGSIDGDFAAAMRYTEARLSKIAMELLRDINKETIDFNPNYDGEESEPAVLPARYPNLLVNGVSGIAVGMATNIPPHNLGEVIDGVQALIKNPDITPLELMEYIKGPDFPTAGYILGREGIRQAYQTGRGSVTMRAKAEIEEGNTKARIVVHELPYQVIKARLVEKIAELVREKKIDGITDLRDESDRNGMRIVIELRRDVNPNVVLNNLYKQTSMQSNFGINMLALVNREPRVLNLKDALYYYLQHQIEVIRRRTEFELRKAEARAHILEGLRIALDHLDEVIALIRASQTTEQAREGLISRFQLSLEQAQAILDMRLQRLTGLEREKIEAEYAELLKKIAEFKAILGDEQLVLDIISTEMNEIREKFADPRRSEITVGEESILDEDLIPQEEVVVTVTHSGYVKRLPVTTYRSQRRGGRGVVGMDTKENDFVEHLFVTNSHNYLLFFTDKGKVYRIKAYEIPDLSRTARGTPIINLIEIEQGEKVSAVIPVDKMSEDLYLFFATQCGIVKKTPLDDYSNIRKGGLIAINLREEDSLVGVKLTDGTKEIVMGTSDGMSIRFPETDVRAMGRSATGVKGITLSENDIVIDMDIIEETNDILIVTTKGYGKRTPISEYRTQSRGGKGIKTLNVTTKNGLVVSLKVVKNDEDLMIITASGTLIRMDMAGISTMGRNTQGVRLINIKEDDEVATLTRVEKSEELDLNEDGMEEEFED</sequence>
<name>A0A172TG38_9BACL</name>
<dbReference type="Pfam" id="PF00521">
    <property type="entry name" value="DNA_topoisoIV"/>
    <property type="match status" value="1"/>
</dbReference>
<dbReference type="Gene3D" id="1.10.268.10">
    <property type="entry name" value="Topoisomerase, domain 3"/>
    <property type="match status" value="1"/>
</dbReference>
<evidence type="ECO:0000256" key="11">
    <source>
        <dbReference type="SAM" id="Coils"/>
    </source>
</evidence>
<dbReference type="GO" id="GO:0009330">
    <property type="term" value="C:DNA topoisomerase type II (double strand cut, ATP-hydrolyzing) complex"/>
    <property type="evidence" value="ECO:0007669"/>
    <property type="project" value="TreeGrafter"/>
</dbReference>
<dbReference type="SUPFAM" id="SSF56719">
    <property type="entry name" value="Type II DNA topoisomerase"/>
    <property type="match status" value="1"/>
</dbReference>
<evidence type="ECO:0000256" key="2">
    <source>
        <dbReference type="ARBA" id="ARBA00008263"/>
    </source>
</evidence>
<dbReference type="Gene3D" id="3.30.1360.40">
    <property type="match status" value="1"/>
</dbReference>
<dbReference type="GO" id="GO:0005694">
    <property type="term" value="C:chromosome"/>
    <property type="evidence" value="ECO:0007669"/>
    <property type="project" value="InterPro"/>
</dbReference>
<comment type="catalytic activity">
    <reaction evidence="1 9 10">
        <text>ATP-dependent breakage, passage and rejoining of double-stranded DNA.</text>
        <dbReference type="EC" id="5.6.2.2"/>
    </reaction>
</comment>
<accession>A0A172TG38</accession>
<dbReference type="GO" id="GO:0003677">
    <property type="term" value="F:DNA binding"/>
    <property type="evidence" value="ECO:0007669"/>
    <property type="project" value="UniProtKB-UniRule"/>
</dbReference>
<dbReference type="PATRIC" id="fig|1178515.4.peg.1327"/>
<evidence type="ECO:0000256" key="3">
    <source>
        <dbReference type="ARBA" id="ARBA00022490"/>
    </source>
</evidence>
<keyword evidence="14" id="KW-1185">Reference proteome</keyword>
<comment type="subunit">
    <text evidence="9">Heterotetramer, composed of two GyrA and two GyrB chains. In the heterotetramer, GyrA contains the active site tyrosine that forms a transient covalent intermediate with DNA, while GyrB binds cofactors and catalyzes ATP hydrolysis.</text>
</comment>
<dbReference type="PROSITE" id="PS52040">
    <property type="entry name" value="TOPO_IIA"/>
    <property type="match status" value="1"/>
</dbReference>
<dbReference type="RefSeq" id="WP_068605388.1">
    <property type="nucleotide sequence ID" value="NZ_CP011388.1"/>
</dbReference>
<dbReference type="Pfam" id="PF03989">
    <property type="entry name" value="DNA_gyraseA_C"/>
    <property type="match status" value="6"/>
</dbReference>
<dbReference type="GO" id="GO:0005737">
    <property type="term" value="C:cytoplasm"/>
    <property type="evidence" value="ECO:0007669"/>
    <property type="project" value="UniProtKB-SubCell"/>
</dbReference>
<evidence type="ECO:0000256" key="6">
    <source>
        <dbReference type="ARBA" id="ARBA00023029"/>
    </source>
</evidence>
<dbReference type="Gene3D" id="3.90.199.10">
    <property type="entry name" value="Topoisomerase II, domain 5"/>
    <property type="match status" value="1"/>
</dbReference>
<dbReference type="EMBL" id="CP011388">
    <property type="protein sequence ID" value="ANE46019.1"/>
    <property type="molecule type" value="Genomic_DNA"/>
</dbReference>
<dbReference type="InterPro" id="IPR050220">
    <property type="entry name" value="Type_II_DNA_Topoisomerases"/>
</dbReference>
<protein>
    <recommendedName>
        <fullName evidence="9">DNA gyrase subunit A</fullName>
        <ecNumber evidence="9">5.6.2.2</ecNumber>
    </recommendedName>
</protein>
<dbReference type="NCBIfam" id="NF004043">
    <property type="entry name" value="PRK05560.1"/>
    <property type="match status" value="1"/>
</dbReference>
<dbReference type="FunFam" id="1.10.268.10:FF:000001">
    <property type="entry name" value="DNA gyrase subunit A"/>
    <property type="match status" value="1"/>
</dbReference>
<evidence type="ECO:0000256" key="5">
    <source>
        <dbReference type="ARBA" id="ARBA00022840"/>
    </source>
</evidence>
<dbReference type="Proteomes" id="UP000076927">
    <property type="component" value="Chromosome"/>
</dbReference>
<dbReference type="InterPro" id="IPR013758">
    <property type="entry name" value="Topo_IIA_A/C_ab"/>
</dbReference>
<dbReference type="KEGG" id="pswu:SY83_06665"/>
<dbReference type="SMART" id="SM00434">
    <property type="entry name" value="TOP4c"/>
    <property type="match status" value="1"/>
</dbReference>
<keyword evidence="4 9" id="KW-0547">Nucleotide-binding</keyword>
<evidence type="ECO:0000313" key="14">
    <source>
        <dbReference type="Proteomes" id="UP000076927"/>
    </source>
</evidence>
<dbReference type="Gene3D" id="2.120.10.90">
    <property type="entry name" value="DNA gyrase/topoisomerase IV, subunit A, C-terminal"/>
    <property type="match status" value="1"/>
</dbReference>
<evidence type="ECO:0000256" key="9">
    <source>
        <dbReference type="HAMAP-Rule" id="MF_01897"/>
    </source>
</evidence>
<organism evidence="13 14">
    <name type="scientific">Paenibacillus swuensis</name>
    <dbReference type="NCBI Taxonomy" id="1178515"/>
    <lineage>
        <taxon>Bacteria</taxon>
        <taxon>Bacillati</taxon>
        <taxon>Bacillota</taxon>
        <taxon>Bacilli</taxon>
        <taxon>Bacillales</taxon>
        <taxon>Paenibacillaceae</taxon>
        <taxon>Paenibacillus</taxon>
    </lineage>
</organism>
<dbReference type="GO" id="GO:0006261">
    <property type="term" value="P:DNA-templated DNA replication"/>
    <property type="evidence" value="ECO:0007669"/>
    <property type="project" value="UniProtKB-UniRule"/>
</dbReference>
<dbReference type="InterPro" id="IPR013757">
    <property type="entry name" value="Topo_IIA_A_a_sf"/>
</dbReference>
<dbReference type="InterPro" id="IPR002205">
    <property type="entry name" value="Topo_IIA_dom_A"/>
</dbReference>
<dbReference type="PANTHER" id="PTHR43493">
    <property type="entry name" value="DNA GYRASE/TOPOISOMERASE SUBUNIT A"/>
    <property type="match status" value="1"/>
</dbReference>
<gene>
    <name evidence="9" type="primary">gyrA</name>
    <name evidence="13" type="ORF">SY83_06665</name>
</gene>
<dbReference type="HAMAP" id="MF_01897">
    <property type="entry name" value="GyrA"/>
    <property type="match status" value="1"/>
</dbReference>
<keyword evidence="3 9" id="KW-0963">Cytoplasm</keyword>
<dbReference type="FunFam" id="2.120.10.90:FF:000004">
    <property type="entry name" value="DNA gyrase subunit A"/>
    <property type="match status" value="1"/>
</dbReference>
<evidence type="ECO:0000313" key="13">
    <source>
        <dbReference type="EMBL" id="ANE46019.1"/>
    </source>
</evidence>
<dbReference type="GO" id="GO:0006265">
    <property type="term" value="P:DNA topological change"/>
    <property type="evidence" value="ECO:0007669"/>
    <property type="project" value="UniProtKB-UniRule"/>
</dbReference>
<dbReference type="NCBIfam" id="NF004044">
    <property type="entry name" value="PRK05561.1"/>
    <property type="match status" value="1"/>
</dbReference>
<dbReference type="InterPro" id="IPR006691">
    <property type="entry name" value="GyrA/parC_rep"/>
</dbReference>
<dbReference type="OrthoDB" id="9806486at2"/>
<keyword evidence="11" id="KW-0175">Coiled coil</keyword>
<dbReference type="InterPro" id="IPR013760">
    <property type="entry name" value="Topo_IIA-like_dom_sf"/>
</dbReference>
<comment type="miscellaneous">
    <text evidence="9">Few gyrases are as efficient as E.coli at forming negative supercoils. Not all organisms have 2 type II topoisomerases; in organisms with a single type II topoisomerase this enzyme also has to decatenate newly replicated chromosomes.</text>
</comment>
<dbReference type="GO" id="GO:0005524">
    <property type="term" value="F:ATP binding"/>
    <property type="evidence" value="ECO:0007669"/>
    <property type="project" value="UniProtKB-UniRule"/>
</dbReference>
<evidence type="ECO:0000256" key="4">
    <source>
        <dbReference type="ARBA" id="ARBA00022741"/>
    </source>
</evidence>
<dbReference type="EC" id="5.6.2.2" evidence="9"/>
<dbReference type="STRING" id="1178515.SY83_06665"/>
<comment type="similarity">
    <text evidence="2 9">Belongs to the type II topoisomerase GyrA/ParC subunit family.</text>
</comment>
<evidence type="ECO:0000256" key="10">
    <source>
        <dbReference type="PROSITE-ProRule" id="PRU01384"/>
    </source>
</evidence>
<dbReference type="InterPro" id="IPR005743">
    <property type="entry name" value="GyrA"/>
</dbReference>
<evidence type="ECO:0000256" key="8">
    <source>
        <dbReference type="ARBA" id="ARBA00023235"/>
    </source>
</evidence>
<keyword evidence="5 9" id="KW-0067">ATP-binding</keyword>
<keyword evidence="8 9" id="KW-0413">Isomerase</keyword>
<feature type="active site" description="O-(5'-phospho-DNA)-tyrosine intermediate" evidence="9 10">
    <location>
        <position position="123"/>
    </location>
</feature>
<evidence type="ECO:0000259" key="12">
    <source>
        <dbReference type="PROSITE" id="PS52040"/>
    </source>
</evidence>
<feature type="short sequence motif" description="GyrA-box" evidence="9">
    <location>
        <begin position="525"/>
        <end position="531"/>
    </location>
</feature>
<keyword evidence="7 9" id="KW-0238">DNA-binding</keyword>
<dbReference type="FunFam" id="3.90.199.10:FF:000001">
    <property type="entry name" value="DNA gyrase subunit A"/>
    <property type="match status" value="1"/>
</dbReference>
<feature type="coiled-coil region" evidence="11">
    <location>
        <begin position="417"/>
        <end position="456"/>
    </location>
</feature>
<proteinExistence type="inferred from homology"/>
<dbReference type="InterPro" id="IPR035516">
    <property type="entry name" value="Gyrase/topoIV_suA_C"/>
</dbReference>
<reference evidence="13 14" key="1">
    <citation type="submission" date="2015-01" db="EMBL/GenBank/DDBJ databases">
        <title>Paenibacillus swuensis/DY6/whole genome sequencing.</title>
        <authorList>
            <person name="Kim M.K."/>
            <person name="Srinivasan S."/>
            <person name="Lee J.-J."/>
        </authorList>
    </citation>
    <scope>NUCLEOTIDE SEQUENCE [LARGE SCALE GENOMIC DNA]</scope>
    <source>
        <strain evidence="13 14">DY6</strain>
    </source>
</reference>
<dbReference type="AlphaFoldDB" id="A0A172TG38"/>
<dbReference type="FunFam" id="3.30.1360.40:FF:000002">
    <property type="entry name" value="DNA gyrase subunit A"/>
    <property type="match status" value="1"/>
</dbReference>
<dbReference type="GO" id="GO:0034335">
    <property type="term" value="F:DNA negative supercoiling activity"/>
    <property type="evidence" value="ECO:0007669"/>
    <property type="project" value="UniProtKB-ARBA"/>
</dbReference>
<evidence type="ECO:0000256" key="1">
    <source>
        <dbReference type="ARBA" id="ARBA00000185"/>
    </source>
</evidence>
<comment type="subcellular location">
    <subcellularLocation>
        <location evidence="9">Cytoplasm</location>
    </subcellularLocation>
</comment>
<dbReference type="SUPFAM" id="SSF101904">
    <property type="entry name" value="GyrA/ParC C-terminal domain-like"/>
    <property type="match status" value="1"/>
</dbReference>
<evidence type="ECO:0000256" key="7">
    <source>
        <dbReference type="ARBA" id="ARBA00023125"/>
    </source>
</evidence>
<feature type="domain" description="Topo IIA-type catalytic" evidence="12">
    <location>
        <begin position="35"/>
        <end position="498"/>
    </location>
</feature>
<dbReference type="NCBIfam" id="TIGR01063">
    <property type="entry name" value="gyrA"/>
    <property type="match status" value="1"/>
</dbReference>
<dbReference type="CDD" id="cd00187">
    <property type="entry name" value="TOP4c"/>
    <property type="match status" value="1"/>
</dbReference>
<comment type="function">
    <text evidence="9">A type II topoisomerase that negatively supercoils closed circular double-stranded (ds) DNA in an ATP-dependent manner to modulate DNA topology and maintain chromosomes in an underwound state. Negative supercoiling favors strand separation, and DNA replication, transcription, recombination and repair, all of which involve strand separation. Also able to catalyze the interconversion of other topological isomers of dsDNA rings, including catenanes and knotted rings. Type II topoisomerases break and join 2 DNA strands simultaneously in an ATP-dependent manner.</text>
</comment>